<evidence type="ECO:0000313" key="2">
    <source>
        <dbReference type="Proteomes" id="UP000831701"/>
    </source>
</evidence>
<proteinExistence type="predicted"/>
<keyword evidence="2" id="KW-1185">Reference proteome</keyword>
<name>A0ACB8X704_9TELE</name>
<reference evidence="1" key="1">
    <citation type="submission" date="2022-04" db="EMBL/GenBank/DDBJ databases">
        <title>Jade perch genome.</title>
        <authorList>
            <person name="Chao B."/>
        </authorList>
    </citation>
    <scope>NUCLEOTIDE SEQUENCE</scope>
    <source>
        <strain evidence="1">CB-2022</strain>
    </source>
</reference>
<comment type="caution">
    <text evidence="1">The sequence shown here is derived from an EMBL/GenBank/DDBJ whole genome shotgun (WGS) entry which is preliminary data.</text>
</comment>
<evidence type="ECO:0000313" key="1">
    <source>
        <dbReference type="EMBL" id="KAI3375827.1"/>
    </source>
</evidence>
<protein>
    <submittedName>
        <fullName evidence="1">Uncharacterized protein</fullName>
    </submittedName>
</protein>
<gene>
    <name evidence="1" type="ORF">L3Q82_003752</name>
</gene>
<dbReference type="Proteomes" id="UP000831701">
    <property type="component" value="Chromosome 2"/>
</dbReference>
<organism evidence="1 2">
    <name type="scientific">Scortum barcoo</name>
    <name type="common">barcoo grunter</name>
    <dbReference type="NCBI Taxonomy" id="214431"/>
    <lineage>
        <taxon>Eukaryota</taxon>
        <taxon>Metazoa</taxon>
        <taxon>Chordata</taxon>
        <taxon>Craniata</taxon>
        <taxon>Vertebrata</taxon>
        <taxon>Euteleostomi</taxon>
        <taxon>Actinopterygii</taxon>
        <taxon>Neopterygii</taxon>
        <taxon>Teleostei</taxon>
        <taxon>Neoteleostei</taxon>
        <taxon>Acanthomorphata</taxon>
        <taxon>Eupercaria</taxon>
        <taxon>Centrarchiformes</taxon>
        <taxon>Terapontoidei</taxon>
        <taxon>Terapontidae</taxon>
        <taxon>Scortum</taxon>
    </lineage>
</organism>
<dbReference type="EMBL" id="CM041532">
    <property type="protein sequence ID" value="KAI3375827.1"/>
    <property type="molecule type" value="Genomic_DNA"/>
</dbReference>
<accession>A0ACB8X704</accession>
<sequence>MATQKSGMIIELENCRTVTTPHTQHSNQTHPMLMFLILTPRTFFSPRWAWEFAHPVYMCFVDVERAYDRVSQGALWGTLWEYGILGPSLQAIRNKATPQDPDQLNGSHVVGEDVGMACCFKGVLLPPLLETEIEDEDGEREEKDDSGDIEGMKA</sequence>